<evidence type="ECO:0000256" key="2">
    <source>
        <dbReference type="ARBA" id="ARBA00022722"/>
    </source>
</evidence>
<dbReference type="Proteomes" id="UP000029723">
    <property type="component" value="Unassembled WGS sequence"/>
</dbReference>
<evidence type="ECO:0000256" key="1">
    <source>
        <dbReference type="ARBA" id="ARBA00006429"/>
    </source>
</evidence>
<feature type="chain" id="PRO_5001942681" evidence="4">
    <location>
        <begin position="25"/>
        <end position="514"/>
    </location>
</feature>
<dbReference type="AlphaFoldDB" id="A0A098YQF8"/>
<dbReference type="SUPFAM" id="SSF54060">
    <property type="entry name" value="His-Me finger endonucleases"/>
    <property type="match status" value="1"/>
</dbReference>
<comment type="caution">
    <text evidence="5">The sequence shown here is derived from an EMBL/GenBank/DDBJ whole genome shotgun (WGS) entry which is preliminary data.</text>
</comment>
<dbReference type="EMBL" id="JRPQ01000141">
    <property type="protein sequence ID" value="KGI21559.1"/>
    <property type="molecule type" value="Genomic_DNA"/>
</dbReference>
<dbReference type="Pfam" id="PF04231">
    <property type="entry name" value="Endonuclease_1"/>
    <property type="match status" value="1"/>
</dbReference>
<keyword evidence="2" id="KW-0540">Nuclease</keyword>
<evidence type="ECO:0000256" key="3">
    <source>
        <dbReference type="ARBA" id="ARBA00022801"/>
    </source>
</evidence>
<comment type="similarity">
    <text evidence="1">Belongs to the EndA/NucM nuclease family.</text>
</comment>
<dbReference type="NCBIfam" id="NF038128">
    <property type="entry name" value="choice_anch_J"/>
    <property type="match status" value="1"/>
</dbReference>
<organism evidence="5 6">
    <name type="scientific">Hoylesella timonensis S9-PR14</name>
    <dbReference type="NCBI Taxonomy" id="1401062"/>
    <lineage>
        <taxon>Bacteria</taxon>
        <taxon>Pseudomonadati</taxon>
        <taxon>Bacteroidota</taxon>
        <taxon>Bacteroidia</taxon>
        <taxon>Bacteroidales</taxon>
        <taxon>Prevotellaceae</taxon>
        <taxon>Hoylesella</taxon>
    </lineage>
</organism>
<evidence type="ECO:0000313" key="5">
    <source>
        <dbReference type="EMBL" id="KGI21559.1"/>
    </source>
</evidence>
<keyword evidence="3" id="KW-0378">Hydrolase</keyword>
<dbReference type="InterPro" id="IPR007346">
    <property type="entry name" value="Endonuclease-I"/>
</dbReference>
<dbReference type="RefSeq" id="WP_036928300.1">
    <property type="nucleotide sequence ID" value="NZ_JRPQ01000141.1"/>
</dbReference>
<reference evidence="5 6" key="1">
    <citation type="submission" date="2014-07" db="EMBL/GenBank/DDBJ databases">
        <authorList>
            <person name="McCorrison J."/>
            <person name="Sanka R."/>
            <person name="Torralba M."/>
            <person name="Gillis M."/>
            <person name="Haft D.H."/>
            <person name="Methe B."/>
            <person name="Sutton G."/>
            <person name="Nelson K.E."/>
        </authorList>
    </citation>
    <scope>NUCLEOTIDE SEQUENCE [LARGE SCALE GENOMIC DNA]</scope>
    <source>
        <strain evidence="5 6">S9-PR14</strain>
    </source>
</reference>
<name>A0A098YQF8_9BACT</name>
<keyword evidence="4" id="KW-0732">Signal</keyword>
<sequence>MQLRNIKRQIFVGVLVFTSSVIWAQGPNGTGTYYQRTDGLKGAALKTAFHQVIMAPKVKTYKELWTVYRTTDKRPDGKLYDIYSNTTNYVIGSKSQGANYSGEGDAYNREHTMPKSWFNSASPMLSDAFHVMPSDGYVNTRRSNFPYGETKGERYQSNNGYSKLGKCTLPGYSGTVFEPNDEYKGDLARVYFYMATCYESQIANWNSDVMSHNKYRPYVKWQMDMLMKWAKQDPVSEKEKARNEAVYKVQGNRNPFVDYPELEDYLWGDSVSVAFSYNHYQGGHAPVVPSPAPQPGVDPQPSVTEETVLQESFASGRGAFTVDDKRLSAHMRYVWSSYKNNYVSCMKASSYVQSQNQAAESWLISPVIDLTSYTQAVLTFEQACNFLKTYKNRAKEFLSVCVSDDGGKHWKNCSVDIPHQDKWTFVPTEVDLTEFAGKQVQIAFVYKSKTACAPTWEIMNLKLTGKKTSTYIYRVTTDRTQLDVLKPMYDLSGKQVNRHHHGVVIQNGHKYLKR</sequence>
<accession>A0A098YQF8</accession>
<dbReference type="OrthoDB" id="9770276at2"/>
<dbReference type="PANTHER" id="PTHR33607:SF2">
    <property type="entry name" value="ENDONUCLEASE-1"/>
    <property type="match status" value="1"/>
</dbReference>
<gene>
    <name evidence="5" type="ORF">HMPREF9304_09500</name>
</gene>
<dbReference type="InterPro" id="IPR044925">
    <property type="entry name" value="His-Me_finger_sf"/>
</dbReference>
<protein>
    <submittedName>
        <fullName evidence="5">Nuclease</fullName>
    </submittedName>
</protein>
<dbReference type="GO" id="GO:0004518">
    <property type="term" value="F:nuclease activity"/>
    <property type="evidence" value="ECO:0007669"/>
    <property type="project" value="UniProtKB-KW"/>
</dbReference>
<dbReference type="PANTHER" id="PTHR33607">
    <property type="entry name" value="ENDONUCLEASE-1"/>
    <property type="match status" value="1"/>
</dbReference>
<dbReference type="Gene3D" id="2.60.120.200">
    <property type="match status" value="1"/>
</dbReference>
<evidence type="ECO:0000256" key="4">
    <source>
        <dbReference type="SAM" id="SignalP"/>
    </source>
</evidence>
<proteinExistence type="inferred from homology"/>
<feature type="signal peptide" evidence="4">
    <location>
        <begin position="1"/>
        <end position="24"/>
    </location>
</feature>
<evidence type="ECO:0000313" key="6">
    <source>
        <dbReference type="Proteomes" id="UP000029723"/>
    </source>
</evidence>
<dbReference type="GO" id="GO:0016787">
    <property type="term" value="F:hydrolase activity"/>
    <property type="evidence" value="ECO:0007669"/>
    <property type="project" value="UniProtKB-KW"/>
</dbReference>